<dbReference type="EMBL" id="LR797432">
    <property type="protein sequence ID" value="CAB4215790.1"/>
    <property type="molecule type" value="Genomic_DNA"/>
</dbReference>
<dbReference type="EMBL" id="LR797191">
    <property type="protein sequence ID" value="CAB4192347.1"/>
    <property type="molecule type" value="Genomic_DNA"/>
</dbReference>
<name>A0A6J5SLZ4_9CAUD</name>
<evidence type="ECO:0000313" key="1">
    <source>
        <dbReference type="EMBL" id="CAB4173971.1"/>
    </source>
</evidence>
<evidence type="ECO:0000313" key="5">
    <source>
        <dbReference type="EMBL" id="CAB4215790.1"/>
    </source>
</evidence>
<reference evidence="5" key="1">
    <citation type="submission" date="2020-05" db="EMBL/GenBank/DDBJ databases">
        <authorList>
            <person name="Chiriac C."/>
            <person name="Salcher M."/>
            <person name="Ghai R."/>
            <person name="Kavagutti S V."/>
        </authorList>
    </citation>
    <scope>NUCLEOTIDE SEQUENCE</scope>
</reference>
<evidence type="ECO:0000313" key="3">
    <source>
        <dbReference type="EMBL" id="CAB4189420.1"/>
    </source>
</evidence>
<sequence>MTRRPPTERVVRRAQMYLGGMEVDEIAEVERVTVASIRTSLYGIALRPFWMAYQLVRETDPDGSAWEAISARLGRRSWINCAAVSVGLGASWRRCPTCDGTGLVQS</sequence>
<proteinExistence type="predicted"/>
<dbReference type="EMBL" id="LR796913">
    <property type="protein sequence ID" value="CAB4173971.1"/>
    <property type="molecule type" value="Genomic_DNA"/>
</dbReference>
<protein>
    <submittedName>
        <fullName evidence="5">Uncharacterized protein</fullName>
    </submittedName>
</protein>
<dbReference type="EMBL" id="LR797134">
    <property type="protein sequence ID" value="CAB4189420.1"/>
    <property type="molecule type" value="Genomic_DNA"/>
</dbReference>
<accession>A0A6J5SLZ4</accession>
<gene>
    <name evidence="2" type="ORF">UFOVP1028_8</name>
    <name evidence="3" type="ORF">UFOVP1187_11</name>
    <name evidence="4" type="ORF">UFOVP1235_28</name>
    <name evidence="5" type="ORF">UFOVP1488_11</name>
    <name evidence="1" type="ORF">UFOVP960_19</name>
</gene>
<dbReference type="EMBL" id="LR796973">
    <property type="protein sequence ID" value="CAB4178821.1"/>
    <property type="molecule type" value="Genomic_DNA"/>
</dbReference>
<evidence type="ECO:0000313" key="4">
    <source>
        <dbReference type="EMBL" id="CAB4192347.1"/>
    </source>
</evidence>
<organism evidence="5">
    <name type="scientific">uncultured Caudovirales phage</name>
    <dbReference type="NCBI Taxonomy" id="2100421"/>
    <lineage>
        <taxon>Viruses</taxon>
        <taxon>Duplodnaviria</taxon>
        <taxon>Heunggongvirae</taxon>
        <taxon>Uroviricota</taxon>
        <taxon>Caudoviricetes</taxon>
        <taxon>Peduoviridae</taxon>
        <taxon>Maltschvirus</taxon>
        <taxon>Maltschvirus maltsch</taxon>
    </lineage>
</organism>
<evidence type="ECO:0000313" key="2">
    <source>
        <dbReference type="EMBL" id="CAB4178821.1"/>
    </source>
</evidence>